<evidence type="ECO:0000313" key="3">
    <source>
        <dbReference type="EMBL" id="CAB3685321.1"/>
    </source>
</evidence>
<dbReference type="GO" id="GO:0000287">
    <property type="term" value="F:magnesium ion binding"/>
    <property type="evidence" value="ECO:0007669"/>
    <property type="project" value="InterPro"/>
</dbReference>
<gene>
    <name evidence="3" type="ORF">LMG3458_01834</name>
</gene>
<evidence type="ECO:0000259" key="2">
    <source>
        <dbReference type="Pfam" id="PF01648"/>
    </source>
</evidence>
<dbReference type="SUPFAM" id="SSF56214">
    <property type="entry name" value="4'-phosphopantetheinyl transferase"/>
    <property type="match status" value="1"/>
</dbReference>
<proteinExistence type="predicted"/>
<name>A0A6S6ZP19_9BURK</name>
<dbReference type="Gene3D" id="3.90.470.20">
    <property type="entry name" value="4'-phosphopantetheinyl transferase domain"/>
    <property type="match status" value="1"/>
</dbReference>
<feature type="domain" description="4'-phosphopantetheinyl transferase" evidence="2">
    <location>
        <begin position="76"/>
        <end position="176"/>
    </location>
</feature>
<dbReference type="GO" id="GO:0008897">
    <property type="term" value="F:holo-[acyl-carrier-protein] synthase activity"/>
    <property type="evidence" value="ECO:0007669"/>
    <property type="project" value="InterPro"/>
</dbReference>
<dbReference type="Pfam" id="PF01648">
    <property type="entry name" value="ACPS"/>
    <property type="match status" value="1"/>
</dbReference>
<dbReference type="AlphaFoldDB" id="A0A6S6ZP19"/>
<dbReference type="InterPro" id="IPR037143">
    <property type="entry name" value="4-PPantetheinyl_Trfase_dom_sf"/>
</dbReference>
<protein>
    <recommendedName>
        <fullName evidence="2">4'-phosphopantetheinyl transferase domain-containing protein</fullName>
    </recommendedName>
</protein>
<dbReference type="InterPro" id="IPR008278">
    <property type="entry name" value="4-PPantetheinyl_Trfase_dom"/>
</dbReference>
<dbReference type="EMBL" id="CADIJO010000005">
    <property type="protein sequence ID" value="CAB3685321.1"/>
    <property type="molecule type" value="Genomic_DNA"/>
</dbReference>
<dbReference type="Proteomes" id="UP000494111">
    <property type="component" value="Unassembled WGS sequence"/>
</dbReference>
<accession>A0A6S6ZP19</accession>
<evidence type="ECO:0000256" key="1">
    <source>
        <dbReference type="ARBA" id="ARBA00022679"/>
    </source>
</evidence>
<sequence>MWWASQSAAHQYRPEQLSADDARRAPAIRSAKAWLDWRVSRALLQDVRAASAGPHALSLSHSGGHALCAQAPAGQAVGADLERLRPRDLDALAGWVCSDTERAWLQDAAMPLRQTRFYLLWTLKEAFIKAAGLDFPADMASVGLAPQPAGQPALRPPPGRWRAAVWQLGDDWVAAAAWQIAAGAPDPGIDWRAAAGCELPPLRPLGQWEGGAG</sequence>
<evidence type="ECO:0000313" key="4">
    <source>
        <dbReference type="Proteomes" id="UP000494111"/>
    </source>
</evidence>
<dbReference type="RefSeq" id="WP_246288653.1">
    <property type="nucleotide sequence ID" value="NZ_CADIJO010000005.1"/>
</dbReference>
<reference evidence="3 4" key="1">
    <citation type="submission" date="2020-04" db="EMBL/GenBank/DDBJ databases">
        <authorList>
            <person name="De Canck E."/>
        </authorList>
    </citation>
    <scope>NUCLEOTIDE SEQUENCE [LARGE SCALE GENOMIC DNA]</scope>
    <source>
        <strain evidence="3 4">LMG 3458</strain>
    </source>
</reference>
<keyword evidence="1" id="KW-0808">Transferase</keyword>
<organism evidence="3 4">
    <name type="scientific">Achromobacter deleyi</name>
    <dbReference type="NCBI Taxonomy" id="1353891"/>
    <lineage>
        <taxon>Bacteria</taxon>
        <taxon>Pseudomonadati</taxon>
        <taxon>Pseudomonadota</taxon>
        <taxon>Betaproteobacteria</taxon>
        <taxon>Burkholderiales</taxon>
        <taxon>Alcaligenaceae</taxon>
        <taxon>Achromobacter</taxon>
    </lineage>
</organism>